<evidence type="ECO:0000313" key="2">
    <source>
        <dbReference type="Proteomes" id="UP000284120"/>
    </source>
</evidence>
<gene>
    <name evidence="1" type="ORF">DPV69_07195</name>
</gene>
<keyword evidence="2" id="KW-1185">Reference proteome</keyword>
<organism evidence="1 2">
    <name type="scientific">Pedobacter chitinilyticus</name>
    <dbReference type="NCBI Taxonomy" id="2233776"/>
    <lineage>
        <taxon>Bacteria</taxon>
        <taxon>Pseudomonadati</taxon>
        <taxon>Bacteroidota</taxon>
        <taxon>Sphingobacteriia</taxon>
        <taxon>Sphingobacteriales</taxon>
        <taxon>Sphingobacteriaceae</taxon>
        <taxon>Pedobacter</taxon>
    </lineage>
</organism>
<name>A0A3S3SUW2_9SPHI</name>
<evidence type="ECO:0000313" key="1">
    <source>
        <dbReference type="EMBL" id="RWU08159.1"/>
    </source>
</evidence>
<dbReference type="OrthoDB" id="163530at2"/>
<reference evidence="1 2" key="1">
    <citation type="submission" date="2018-06" db="EMBL/GenBank/DDBJ databases">
        <title>Pedobacter endophyticus sp. nov., an endophytic bacterium isolated from a leaf of Triticum aestivum.</title>
        <authorList>
            <person name="Zhang L."/>
        </authorList>
    </citation>
    <scope>NUCLEOTIDE SEQUENCE [LARGE SCALE GENOMIC DNA]</scope>
    <source>
        <strain evidence="1 2">CM134L-2</strain>
    </source>
</reference>
<dbReference type="RefSeq" id="WP_113646683.1">
    <property type="nucleotide sequence ID" value="NZ_QMHN01000002.1"/>
</dbReference>
<proteinExistence type="predicted"/>
<dbReference type="AlphaFoldDB" id="A0A3S3SUW2"/>
<accession>A0A3S3SUW2</accession>
<dbReference type="EMBL" id="SAYW01000002">
    <property type="protein sequence ID" value="RWU08159.1"/>
    <property type="molecule type" value="Genomic_DNA"/>
</dbReference>
<dbReference type="Proteomes" id="UP000284120">
    <property type="component" value="Unassembled WGS sequence"/>
</dbReference>
<protein>
    <submittedName>
        <fullName evidence="1">Uncharacterized protein</fullName>
    </submittedName>
</protein>
<comment type="caution">
    <text evidence="1">The sequence shown here is derived from an EMBL/GenBank/DDBJ whole genome shotgun (WGS) entry which is preliminary data.</text>
</comment>
<sequence length="625" mass="70554">MKKFSAPISRKDFTIVVHRGKPALLAVALSYLYRSGEYLPVFLCSGVEVAQDSEVLKPDVYAIQRRRAEEFAVFLNNALIENDGCENLVFLGLSDNQKSFLESLRPHYNILDIDGHDDIEPYLDGFAVDKGGVFEFRSEEVCEALFYAARHNLKLRRTVLGQVVPPADATRDRGLIVVERTGSGEEIIGVGYALSIGADLLLVDGLQKRENDEVLHLLESWQAGDLGALGQLREKINMRIGAVDFEGYPFATFFTDGLPYPLCVTQIPTSMVNHIYRPDFFVFNAIISEYDQGCGSAAVFSPGFFAPDEEVHAFIPLFEHHNFYLRKLLGKGASLFNLRNTIELYPFDILHICSHGGAVKGHYCKVSFSDANGTRHSVEFDHVLSIGITPYLDQHLVESLYYFRKLNGLRWRSAELDAMDYPNELYASLEGVISKAFTDKKVKYLADLDRVQNSNAISCEYSHYNANFSQFVGSRRRPVIFNNACWSWGVISNQFLVAGARGYIGSLREIPNLQAVGFAKNFYGKLFDGTILGAFHHANGIFLQENAEPLYIYWGLHFSTIRNENAVLENRHRIHERLKESLNIWVEKFLRNEGSADLLKAKVLDTRWLIRNDMNGDGNGHTLLN</sequence>